<dbReference type="PANTHER" id="PTHR22916:SF3">
    <property type="entry name" value="UDP-GLCNAC:BETAGAL BETA-1,3-N-ACETYLGLUCOSAMINYLTRANSFERASE-LIKE PROTEIN 1"/>
    <property type="match status" value="1"/>
</dbReference>
<comment type="caution">
    <text evidence="2">The sequence shown here is derived from an EMBL/GenBank/DDBJ whole genome shotgun (WGS) entry which is preliminary data.</text>
</comment>
<keyword evidence="2" id="KW-0808">Transferase</keyword>
<name>A0ABU1AWM4_9BACT</name>
<gene>
    <name evidence="2" type="ORF">QEH52_13530</name>
</gene>
<dbReference type="Proteomes" id="UP001225316">
    <property type="component" value="Unassembled WGS sequence"/>
</dbReference>
<feature type="domain" description="Glycosyltransferase 2-like" evidence="1">
    <location>
        <begin position="6"/>
        <end position="126"/>
    </location>
</feature>
<reference evidence="2 3" key="1">
    <citation type="submission" date="2023-04" db="EMBL/GenBank/DDBJ databases">
        <title>A novel bacteria isolated from coastal sediment.</title>
        <authorList>
            <person name="Liu X.-J."/>
            <person name="Du Z.-J."/>
        </authorList>
    </citation>
    <scope>NUCLEOTIDE SEQUENCE [LARGE SCALE GENOMIC DNA]</scope>
    <source>
        <strain evidence="2 3">SDUM461003</strain>
    </source>
</reference>
<dbReference type="Gene3D" id="3.90.550.10">
    <property type="entry name" value="Spore Coat Polysaccharide Biosynthesis Protein SpsA, Chain A"/>
    <property type="match status" value="1"/>
</dbReference>
<dbReference type="EC" id="2.4.-.-" evidence="2"/>
<dbReference type="SUPFAM" id="SSF53448">
    <property type="entry name" value="Nucleotide-diphospho-sugar transferases"/>
    <property type="match status" value="1"/>
</dbReference>
<dbReference type="EMBL" id="JARXHW010000033">
    <property type="protein sequence ID" value="MDQ8208540.1"/>
    <property type="molecule type" value="Genomic_DNA"/>
</dbReference>
<dbReference type="InterPro" id="IPR029044">
    <property type="entry name" value="Nucleotide-diphossugar_trans"/>
</dbReference>
<dbReference type="Pfam" id="PF00535">
    <property type="entry name" value="Glycos_transf_2"/>
    <property type="match status" value="1"/>
</dbReference>
<keyword evidence="3" id="KW-1185">Reference proteome</keyword>
<evidence type="ECO:0000259" key="1">
    <source>
        <dbReference type="Pfam" id="PF00535"/>
    </source>
</evidence>
<keyword evidence="2" id="KW-0328">Glycosyltransferase</keyword>
<dbReference type="PANTHER" id="PTHR22916">
    <property type="entry name" value="GLYCOSYLTRANSFERASE"/>
    <property type="match status" value="1"/>
</dbReference>
<dbReference type="CDD" id="cd00761">
    <property type="entry name" value="Glyco_tranf_GTA_type"/>
    <property type="match status" value="1"/>
</dbReference>
<proteinExistence type="predicted"/>
<dbReference type="InterPro" id="IPR001173">
    <property type="entry name" value="Glyco_trans_2-like"/>
</dbReference>
<dbReference type="GO" id="GO:0016757">
    <property type="term" value="F:glycosyltransferase activity"/>
    <property type="evidence" value="ECO:0007669"/>
    <property type="project" value="UniProtKB-KW"/>
</dbReference>
<organism evidence="2 3">
    <name type="scientific">Thalassobacterium maritimum</name>
    <dbReference type="NCBI Taxonomy" id="3041265"/>
    <lineage>
        <taxon>Bacteria</taxon>
        <taxon>Pseudomonadati</taxon>
        <taxon>Verrucomicrobiota</taxon>
        <taxon>Opitutia</taxon>
        <taxon>Puniceicoccales</taxon>
        <taxon>Coraliomargaritaceae</taxon>
        <taxon>Thalassobacterium</taxon>
    </lineage>
</organism>
<accession>A0ABU1AWM4</accession>
<sequence>MPPKVSICLPTYNSRAFLEQRVNSILAQTYTDWEVIVCDSFSNDGTWEYFQQFQHDPRFRLYQIPKDGLFAGWNQSLSRVRGRYFYMATSDDTMHPDFLRTMVPLLSVDPDVRVATCNFSFINERDEVIAPTQGIPSNIYGDQMQVWHRRPGAMDFLVHTMLGTSWTTITSALFDSSILTDVGLFRIDGDSYSDRFWAMTVALYSDLIHCPEQLATWRIHDSQSSSVEAKDWRSRNLALTQTTLRNHWPRITQMLGDSPQLESKLLHGMRRYYEETFSLDRMALRRNLFSFLNGCVRAMCQEPEYALRRLRSGFAWETSVESEVQQLFKEFNLEIVCPYHINAKVCPFEPAEPTLD</sequence>
<evidence type="ECO:0000313" key="2">
    <source>
        <dbReference type="EMBL" id="MDQ8208540.1"/>
    </source>
</evidence>
<dbReference type="RefSeq" id="WP_308951158.1">
    <property type="nucleotide sequence ID" value="NZ_JARXHW010000033.1"/>
</dbReference>
<evidence type="ECO:0000313" key="3">
    <source>
        <dbReference type="Proteomes" id="UP001225316"/>
    </source>
</evidence>
<protein>
    <submittedName>
        <fullName evidence="2">Glycosyltransferase family A protein</fullName>
        <ecNumber evidence="2">2.4.-.-</ecNumber>
    </submittedName>
</protein>